<dbReference type="EMBL" id="JACXIY010000001">
    <property type="protein sequence ID" value="MBD2867104.1"/>
    <property type="molecule type" value="Genomic_DNA"/>
</dbReference>
<evidence type="ECO:0000256" key="4">
    <source>
        <dbReference type="SAM" id="Phobius"/>
    </source>
</evidence>
<dbReference type="InterPro" id="IPR009057">
    <property type="entry name" value="Homeodomain-like_sf"/>
</dbReference>
<evidence type="ECO:0000313" key="7">
    <source>
        <dbReference type="Proteomes" id="UP000632125"/>
    </source>
</evidence>
<keyword evidence="2" id="KW-0238">DNA-binding</keyword>
<dbReference type="Gene3D" id="3.30.450.20">
    <property type="entry name" value="PAS domain"/>
    <property type="match status" value="1"/>
</dbReference>
<keyword evidence="3" id="KW-0804">Transcription</keyword>
<keyword evidence="7" id="KW-1185">Reference proteome</keyword>
<dbReference type="InterPro" id="IPR018062">
    <property type="entry name" value="HTH_AraC-typ_CS"/>
</dbReference>
<evidence type="ECO:0000256" key="2">
    <source>
        <dbReference type="ARBA" id="ARBA00023125"/>
    </source>
</evidence>
<dbReference type="AlphaFoldDB" id="A0A927CFG7"/>
<dbReference type="SUPFAM" id="SSF46689">
    <property type="entry name" value="Homeodomain-like"/>
    <property type="match status" value="2"/>
</dbReference>
<reference evidence="6" key="1">
    <citation type="submission" date="2020-09" db="EMBL/GenBank/DDBJ databases">
        <title>A novel bacterium of genus Paenibacillus, isolated from South China Sea.</title>
        <authorList>
            <person name="Huang H."/>
            <person name="Mo K."/>
            <person name="Hu Y."/>
        </authorList>
    </citation>
    <scope>NUCLEOTIDE SEQUENCE</scope>
    <source>
        <strain evidence="6">IB182493</strain>
    </source>
</reference>
<dbReference type="CDD" id="cd18774">
    <property type="entry name" value="PDC2_HK_sensor"/>
    <property type="match status" value="1"/>
</dbReference>
<evidence type="ECO:0000256" key="1">
    <source>
        <dbReference type="ARBA" id="ARBA00023015"/>
    </source>
</evidence>
<feature type="domain" description="HTH araC/xylS-type" evidence="5">
    <location>
        <begin position="663"/>
        <end position="762"/>
    </location>
</feature>
<dbReference type="InterPro" id="IPR018060">
    <property type="entry name" value="HTH_AraC"/>
</dbReference>
<dbReference type="PANTHER" id="PTHR43280">
    <property type="entry name" value="ARAC-FAMILY TRANSCRIPTIONAL REGULATOR"/>
    <property type="match status" value="1"/>
</dbReference>
<keyword evidence="1" id="KW-0805">Transcription regulation</keyword>
<dbReference type="PROSITE" id="PS00041">
    <property type="entry name" value="HTH_ARAC_FAMILY_1"/>
    <property type="match status" value="1"/>
</dbReference>
<evidence type="ECO:0000256" key="3">
    <source>
        <dbReference type="ARBA" id="ARBA00023163"/>
    </source>
</evidence>
<gene>
    <name evidence="6" type="ORF">IDH41_00835</name>
</gene>
<dbReference type="Gene3D" id="1.10.10.60">
    <property type="entry name" value="Homeodomain-like"/>
    <property type="match status" value="2"/>
</dbReference>
<proteinExistence type="predicted"/>
<dbReference type="Pfam" id="PF12833">
    <property type="entry name" value="HTH_18"/>
    <property type="match status" value="1"/>
</dbReference>
<evidence type="ECO:0000313" key="6">
    <source>
        <dbReference type="EMBL" id="MBD2867104.1"/>
    </source>
</evidence>
<keyword evidence="4" id="KW-0812">Transmembrane</keyword>
<dbReference type="InterPro" id="IPR041522">
    <property type="entry name" value="CdaR_GGDEF"/>
</dbReference>
<dbReference type="SMART" id="SM00342">
    <property type="entry name" value="HTH_ARAC"/>
    <property type="match status" value="1"/>
</dbReference>
<keyword evidence="4" id="KW-0472">Membrane</keyword>
<sequence>MTADVKKRKRRIIAAFSASYIVLLVIPIIVSLIVYNRTVAIVKDEVVRSNMLMLEQAKSILDRRMSEIDSMVRQIASDPNIASFQFMTDPFEDANTFKTWYTAEHLYDYSTSNNFILEYFVLYQNSGVVLGHQNVYKTEQFFNQVFRYKDMDPADMELLILGAKHSNEVLPAMDSIYRNRTVPVVSYVQSLDSASSPSASILVLIDSREMVKLLEGFDFTSGGTAYIMDAEGQMIASVANSVDSSRIQHAFTGMQGEIEPSRETGGMLTTYTKLESKDWYFAVAQSPDIVYQKVNKIRSILVGLSVLLLSVLVLYCFFAYRQSKPIRKLLLRIMERSESEAYGALKPYALIERNYSRLEDDRQRLQQSIQEQLPLIRNSFLQRLLKGDYSTESELLALRRHSGAELSGANYAVVVIRLQSYDGELTPDILQELEIRKVMVKDVLDLPAYADCVWHDAEQDTINIIVPLHDRDAGESRKQLESLLVILQEHLHFKHGISPVFAIGGIYPALSEVSRSYVEARRALAWGQREIGTKMVWFDRLPQEKSFYYYPPDSELRLIHLTKLGAMDEADALLEHIYRINQEMNLSSDMIKFLHYEMWGTLVKITQDADLEVTDGMFALRFSRHKAGDMELDSLLKELREAYALIGKAIHMRKDNQRSGLIEQIVAYIDSNFRRQDFSLTELADRFNMSDSYLSQFFKDQIGINYFEYVESARMKCAKDLLMRTDMPINEIAAQIGYSLSSTFCRAFKRINGVSASNFRRLNT</sequence>
<dbReference type="Pfam" id="PF17853">
    <property type="entry name" value="GGDEF_2"/>
    <property type="match status" value="1"/>
</dbReference>
<dbReference type="RefSeq" id="WP_190857380.1">
    <property type="nucleotide sequence ID" value="NZ_JACXIY010000001.1"/>
</dbReference>
<comment type="caution">
    <text evidence="6">The sequence shown here is derived from an EMBL/GenBank/DDBJ whole genome shotgun (WGS) entry which is preliminary data.</text>
</comment>
<feature type="transmembrane region" description="Helical" evidence="4">
    <location>
        <begin position="300"/>
        <end position="320"/>
    </location>
</feature>
<protein>
    <submittedName>
        <fullName evidence="6">AraC family transcriptional regulator</fullName>
    </submittedName>
</protein>
<keyword evidence="4" id="KW-1133">Transmembrane helix</keyword>
<dbReference type="PANTHER" id="PTHR43280:SF2">
    <property type="entry name" value="HTH-TYPE TRANSCRIPTIONAL REGULATOR EXSA"/>
    <property type="match status" value="1"/>
</dbReference>
<dbReference type="Proteomes" id="UP000632125">
    <property type="component" value="Unassembled WGS sequence"/>
</dbReference>
<organism evidence="6 7">
    <name type="scientific">Paenibacillus arenilitoris</name>
    <dbReference type="NCBI Taxonomy" id="2772299"/>
    <lineage>
        <taxon>Bacteria</taxon>
        <taxon>Bacillati</taxon>
        <taxon>Bacillota</taxon>
        <taxon>Bacilli</taxon>
        <taxon>Bacillales</taxon>
        <taxon>Paenibacillaceae</taxon>
        <taxon>Paenibacillus</taxon>
    </lineage>
</organism>
<evidence type="ECO:0000259" key="5">
    <source>
        <dbReference type="PROSITE" id="PS01124"/>
    </source>
</evidence>
<dbReference type="GO" id="GO:0043565">
    <property type="term" value="F:sequence-specific DNA binding"/>
    <property type="evidence" value="ECO:0007669"/>
    <property type="project" value="InterPro"/>
</dbReference>
<accession>A0A927CFG7</accession>
<name>A0A927CFG7_9BACL</name>
<dbReference type="PROSITE" id="PS01124">
    <property type="entry name" value="HTH_ARAC_FAMILY_2"/>
    <property type="match status" value="1"/>
</dbReference>
<dbReference type="GO" id="GO:0003700">
    <property type="term" value="F:DNA-binding transcription factor activity"/>
    <property type="evidence" value="ECO:0007669"/>
    <property type="project" value="InterPro"/>
</dbReference>
<feature type="transmembrane region" description="Helical" evidence="4">
    <location>
        <begin position="12"/>
        <end position="35"/>
    </location>
</feature>